<evidence type="ECO:0000256" key="1">
    <source>
        <dbReference type="SAM" id="Phobius"/>
    </source>
</evidence>
<keyword evidence="1" id="KW-0812">Transmembrane</keyword>
<sequence length="70" mass="7341">MGVSVVACIEEARPSRLTAAIGEDFQLCLVIIISTTLVFGVFPLGISRNIKSSPRIDKGAVVLPNSNAPS</sequence>
<evidence type="ECO:0000313" key="2">
    <source>
        <dbReference type="EMBL" id="KAL2798055.1"/>
    </source>
</evidence>
<reference evidence="2 3" key="1">
    <citation type="submission" date="2024-07" db="EMBL/GenBank/DDBJ databases">
        <title>Section-level genome sequencing and comparative genomics of Aspergillus sections Usti and Cavernicolus.</title>
        <authorList>
            <consortium name="Lawrence Berkeley National Laboratory"/>
            <person name="Nybo J.L."/>
            <person name="Vesth T.C."/>
            <person name="Theobald S."/>
            <person name="Frisvad J.C."/>
            <person name="Larsen T.O."/>
            <person name="Kjaerboelling I."/>
            <person name="Rothschild-Mancinelli K."/>
            <person name="Lyhne E.K."/>
            <person name="Kogle M.E."/>
            <person name="Barry K."/>
            <person name="Clum A."/>
            <person name="Na H."/>
            <person name="Ledsgaard L."/>
            <person name="Lin J."/>
            <person name="Lipzen A."/>
            <person name="Kuo A."/>
            <person name="Riley R."/>
            <person name="Mondo S."/>
            <person name="Labutti K."/>
            <person name="Haridas S."/>
            <person name="Pangalinan J."/>
            <person name="Salamov A.A."/>
            <person name="Simmons B.A."/>
            <person name="Magnuson J.K."/>
            <person name="Chen J."/>
            <person name="Drula E."/>
            <person name="Henrissat B."/>
            <person name="Wiebenga A."/>
            <person name="Lubbers R.J."/>
            <person name="Gomes A.C."/>
            <person name="Makela M.R."/>
            <person name="Stajich J."/>
            <person name="Grigoriev I.V."/>
            <person name="Mortensen U.H."/>
            <person name="De Vries R.P."/>
            <person name="Baker S.E."/>
            <person name="Andersen M.R."/>
        </authorList>
    </citation>
    <scope>NUCLEOTIDE SEQUENCE [LARGE SCALE GENOMIC DNA]</scope>
    <source>
        <strain evidence="2 3">CBS 209.92</strain>
    </source>
</reference>
<organism evidence="2 3">
    <name type="scientific">Aspergillus keveii</name>
    <dbReference type="NCBI Taxonomy" id="714993"/>
    <lineage>
        <taxon>Eukaryota</taxon>
        <taxon>Fungi</taxon>
        <taxon>Dikarya</taxon>
        <taxon>Ascomycota</taxon>
        <taxon>Pezizomycotina</taxon>
        <taxon>Eurotiomycetes</taxon>
        <taxon>Eurotiomycetidae</taxon>
        <taxon>Eurotiales</taxon>
        <taxon>Aspergillaceae</taxon>
        <taxon>Aspergillus</taxon>
        <taxon>Aspergillus subgen. Nidulantes</taxon>
    </lineage>
</organism>
<feature type="transmembrane region" description="Helical" evidence="1">
    <location>
        <begin position="24"/>
        <end position="46"/>
    </location>
</feature>
<accession>A0ABR4GG82</accession>
<comment type="caution">
    <text evidence="2">The sequence shown here is derived from an EMBL/GenBank/DDBJ whole genome shotgun (WGS) entry which is preliminary data.</text>
</comment>
<keyword evidence="3" id="KW-1185">Reference proteome</keyword>
<protein>
    <submittedName>
        <fullName evidence="2">Uncharacterized protein</fullName>
    </submittedName>
</protein>
<keyword evidence="1" id="KW-0472">Membrane</keyword>
<proteinExistence type="predicted"/>
<keyword evidence="1" id="KW-1133">Transmembrane helix</keyword>
<dbReference type="EMBL" id="JBFTWV010000015">
    <property type="protein sequence ID" value="KAL2798055.1"/>
    <property type="molecule type" value="Genomic_DNA"/>
</dbReference>
<dbReference type="Proteomes" id="UP001610563">
    <property type="component" value="Unassembled WGS sequence"/>
</dbReference>
<gene>
    <name evidence="2" type="ORF">BJX66DRAFT_296313</name>
</gene>
<evidence type="ECO:0000313" key="3">
    <source>
        <dbReference type="Proteomes" id="UP001610563"/>
    </source>
</evidence>
<name>A0ABR4GG82_9EURO</name>